<sequence length="718" mass="80342">MWTCKTFDQLLPQEILKEIKKDHSKSQVLLQARPVITATASAFLALATQLFPGTYSALGFPDQISSKLIREINVPMLTWQVSLLGALIYAAILFGIQYERLHATKLGIYSLIIHTTILAILGNGFHAIFFAVPLYGSIGRENNALPLSLVVWMSSYEQNFSVNQANIQRSLDEARTASKLMFISKVTHGILASVEILDKTQLNESQRVLLNTIESCGKSLLSVVNQVLTFAKLECGSFELENNVFDIFTLIQELGDGLAPIPEHKKLDFNIFSTVNPLHRFMIGDVGTIAGSDSGSGDEKEEQPWKEVRIRIEVTDTGLGIAPDFLNHIHLFSQEDSSLRRKFEGTGLGLSIVKGLLDMMHSRLEIKSVIQKGSNFSFCLTLPISSTYEDMRAALLPFSYEHLKLSEHKQETFITQLRSLSFVVLNNLNFLWSQQIVEYFAKWGFTYHLVEKENLKDECAKKNHDIIILDDSIDNLHWFLSEFKTQQQPIVAARAKQASMTAAVATTSTATVTQSTLLKEMQLTSTKTAIPSNLCVVFFSKITECHKAEKILKKFKPRSAVVVSKPGGPVKILTAVIKAMESIRSEKTTTCSSSSSLLPEDNDSVILLYTIDESDRSIREILTEGELFSSSSLSSVGLSTTDSSFQEVHKLQQQIEAQLLLPPLIKDEDQTCQQTEEEQQRQQIISSIKKGKGKEKQAEEVSIGMKEDEEIEWEKDEE</sequence>
<reference evidence="6" key="1">
    <citation type="submission" date="2021-06" db="EMBL/GenBank/DDBJ databases">
        <authorList>
            <person name="Kallberg Y."/>
            <person name="Tangrot J."/>
            <person name="Rosling A."/>
        </authorList>
    </citation>
    <scope>NUCLEOTIDE SEQUENCE</scope>
    <source>
        <strain evidence="6">FL130A</strain>
    </source>
</reference>
<keyword evidence="4" id="KW-1133">Transmembrane helix</keyword>
<protein>
    <submittedName>
        <fullName evidence="6">6848_t:CDS:1</fullName>
    </submittedName>
</protein>
<dbReference type="OrthoDB" id="10027013at2759"/>
<feature type="region of interest" description="Disordered" evidence="3">
    <location>
        <begin position="675"/>
        <end position="718"/>
    </location>
</feature>
<dbReference type="Proteomes" id="UP000789508">
    <property type="component" value="Unassembled WGS sequence"/>
</dbReference>
<comment type="caution">
    <text evidence="6">The sequence shown here is derived from an EMBL/GenBank/DDBJ whole genome shotgun (WGS) entry which is preliminary data.</text>
</comment>
<dbReference type="EMBL" id="CAJVPS010000767">
    <property type="protein sequence ID" value="CAG8507779.1"/>
    <property type="molecule type" value="Genomic_DNA"/>
</dbReference>
<evidence type="ECO:0000256" key="4">
    <source>
        <dbReference type="SAM" id="Phobius"/>
    </source>
</evidence>
<dbReference type="InterPro" id="IPR005467">
    <property type="entry name" value="His_kinase_dom"/>
</dbReference>
<dbReference type="Gene3D" id="3.30.565.10">
    <property type="entry name" value="Histidine kinase-like ATPase, C-terminal domain"/>
    <property type="match status" value="1"/>
</dbReference>
<dbReference type="Pfam" id="PF02518">
    <property type="entry name" value="HATPase_c"/>
    <property type="match status" value="1"/>
</dbReference>
<evidence type="ECO:0000256" key="2">
    <source>
        <dbReference type="ARBA" id="ARBA00023012"/>
    </source>
</evidence>
<keyword evidence="4" id="KW-0472">Membrane</keyword>
<evidence type="ECO:0000313" key="6">
    <source>
        <dbReference type="EMBL" id="CAG8507779.1"/>
    </source>
</evidence>
<dbReference type="InterPro" id="IPR003661">
    <property type="entry name" value="HisK_dim/P_dom"/>
</dbReference>
<proteinExistence type="predicted"/>
<evidence type="ECO:0000259" key="5">
    <source>
        <dbReference type="PROSITE" id="PS50109"/>
    </source>
</evidence>
<dbReference type="SUPFAM" id="SSF55874">
    <property type="entry name" value="ATPase domain of HSP90 chaperone/DNA topoisomerase II/histidine kinase"/>
    <property type="match status" value="1"/>
</dbReference>
<keyword evidence="7" id="KW-1185">Reference proteome</keyword>
<gene>
    <name evidence="6" type="ORF">ALEPTO_LOCUS3814</name>
</gene>
<dbReference type="PROSITE" id="PS50109">
    <property type="entry name" value="HIS_KIN"/>
    <property type="match status" value="1"/>
</dbReference>
<feature type="transmembrane region" description="Helical" evidence="4">
    <location>
        <begin position="35"/>
        <end position="57"/>
    </location>
</feature>
<dbReference type="AlphaFoldDB" id="A0A9N9F437"/>
<feature type="transmembrane region" description="Helical" evidence="4">
    <location>
        <begin position="77"/>
        <end position="96"/>
    </location>
</feature>
<dbReference type="GO" id="GO:0000155">
    <property type="term" value="F:phosphorelay sensor kinase activity"/>
    <property type="evidence" value="ECO:0007669"/>
    <property type="project" value="InterPro"/>
</dbReference>
<evidence type="ECO:0000256" key="1">
    <source>
        <dbReference type="ARBA" id="ARBA00022553"/>
    </source>
</evidence>
<organism evidence="6 7">
    <name type="scientific">Ambispora leptoticha</name>
    <dbReference type="NCBI Taxonomy" id="144679"/>
    <lineage>
        <taxon>Eukaryota</taxon>
        <taxon>Fungi</taxon>
        <taxon>Fungi incertae sedis</taxon>
        <taxon>Mucoromycota</taxon>
        <taxon>Glomeromycotina</taxon>
        <taxon>Glomeromycetes</taxon>
        <taxon>Archaeosporales</taxon>
        <taxon>Ambisporaceae</taxon>
        <taxon>Ambispora</taxon>
    </lineage>
</organism>
<feature type="compositionally biased region" description="Acidic residues" evidence="3">
    <location>
        <begin position="707"/>
        <end position="718"/>
    </location>
</feature>
<dbReference type="Pfam" id="PF00512">
    <property type="entry name" value="HisKA"/>
    <property type="match status" value="1"/>
</dbReference>
<feature type="transmembrane region" description="Helical" evidence="4">
    <location>
        <begin position="108"/>
        <end position="135"/>
    </location>
</feature>
<name>A0A9N9F437_9GLOM</name>
<dbReference type="InterPro" id="IPR003594">
    <property type="entry name" value="HATPase_dom"/>
</dbReference>
<evidence type="ECO:0000256" key="3">
    <source>
        <dbReference type="SAM" id="MobiDB-lite"/>
    </source>
</evidence>
<dbReference type="InterPro" id="IPR036890">
    <property type="entry name" value="HATPase_C_sf"/>
</dbReference>
<feature type="domain" description="Histidine kinase" evidence="5">
    <location>
        <begin position="309"/>
        <end position="384"/>
    </location>
</feature>
<keyword evidence="4" id="KW-0812">Transmembrane</keyword>
<evidence type="ECO:0000313" key="7">
    <source>
        <dbReference type="Proteomes" id="UP000789508"/>
    </source>
</evidence>
<dbReference type="PANTHER" id="PTHR45339">
    <property type="entry name" value="HYBRID SIGNAL TRANSDUCTION HISTIDINE KINASE J"/>
    <property type="match status" value="1"/>
</dbReference>
<dbReference type="SMART" id="SM00388">
    <property type="entry name" value="HisKA"/>
    <property type="match status" value="1"/>
</dbReference>
<keyword evidence="1" id="KW-0597">Phosphoprotein</keyword>
<dbReference type="PRINTS" id="PR00344">
    <property type="entry name" value="BCTRLSENSOR"/>
</dbReference>
<dbReference type="InterPro" id="IPR004358">
    <property type="entry name" value="Sig_transdc_His_kin-like_C"/>
</dbReference>
<dbReference type="SMART" id="SM00387">
    <property type="entry name" value="HATPase_c"/>
    <property type="match status" value="1"/>
</dbReference>
<keyword evidence="2" id="KW-0902">Two-component regulatory system</keyword>
<dbReference type="PANTHER" id="PTHR45339:SF1">
    <property type="entry name" value="HYBRID SIGNAL TRANSDUCTION HISTIDINE KINASE J"/>
    <property type="match status" value="1"/>
</dbReference>
<accession>A0A9N9F437</accession>
<dbReference type="Gene3D" id="1.10.287.130">
    <property type="match status" value="1"/>
</dbReference>